<dbReference type="Pfam" id="PF01547">
    <property type="entry name" value="SBP_bac_1"/>
    <property type="match status" value="1"/>
</dbReference>
<comment type="caution">
    <text evidence="2">The sequence shown here is derived from an EMBL/GenBank/DDBJ whole genome shotgun (WGS) entry which is preliminary data.</text>
</comment>
<dbReference type="PROSITE" id="PS51257">
    <property type="entry name" value="PROKAR_LIPOPROTEIN"/>
    <property type="match status" value="1"/>
</dbReference>
<dbReference type="SUPFAM" id="SSF53850">
    <property type="entry name" value="Periplasmic binding protein-like II"/>
    <property type="match status" value="1"/>
</dbReference>
<evidence type="ECO:0000313" key="3">
    <source>
        <dbReference type="Proteomes" id="UP000295726"/>
    </source>
</evidence>
<name>A0A4R3KD23_9FIRM</name>
<protein>
    <submittedName>
        <fullName evidence="2">Carbohydrate ABC transporter substrate-binding protein (CUT1 family)</fullName>
    </submittedName>
</protein>
<organism evidence="2 3">
    <name type="scientific">Muricomes intestini</name>
    <dbReference type="NCBI Taxonomy" id="1796634"/>
    <lineage>
        <taxon>Bacteria</taxon>
        <taxon>Bacillati</taxon>
        <taxon>Bacillota</taxon>
        <taxon>Clostridia</taxon>
        <taxon>Lachnospirales</taxon>
        <taxon>Lachnospiraceae</taxon>
        <taxon>Muricomes</taxon>
    </lineage>
</organism>
<keyword evidence="1" id="KW-0732">Signal</keyword>
<keyword evidence="3" id="KW-1185">Reference proteome</keyword>
<proteinExistence type="predicted"/>
<dbReference type="AlphaFoldDB" id="A0A4R3KD23"/>
<evidence type="ECO:0000313" key="2">
    <source>
        <dbReference type="EMBL" id="TCS81164.1"/>
    </source>
</evidence>
<dbReference type="OrthoDB" id="2060074at2"/>
<reference evidence="2 3" key="1">
    <citation type="submission" date="2019-03" db="EMBL/GenBank/DDBJ databases">
        <title>Genomic Encyclopedia of Type Strains, Phase IV (KMG-IV): sequencing the most valuable type-strain genomes for metagenomic binning, comparative biology and taxonomic classification.</title>
        <authorList>
            <person name="Goeker M."/>
        </authorList>
    </citation>
    <scope>NUCLEOTIDE SEQUENCE [LARGE SCALE GENOMIC DNA]</scope>
    <source>
        <strain evidence="2 3">DSM 29489</strain>
    </source>
</reference>
<dbReference type="PANTHER" id="PTHR43649">
    <property type="entry name" value="ARABINOSE-BINDING PROTEIN-RELATED"/>
    <property type="match status" value="1"/>
</dbReference>
<feature type="signal peptide" evidence="1">
    <location>
        <begin position="1"/>
        <end position="19"/>
    </location>
</feature>
<accession>A0A4R3KD23</accession>
<sequence length="437" mass="49050">MKRFRILAMAMGVVMALTACGGKQGKDESDSQSKKSGDKDQITITYESWTPTKEYMDRILTAFHKEHPEINVEVTLHANASEYMTAVQTAFASGEGPDVFMFADPTALNQLKSQIEPLDQYCTDEWGESWADDFVASAIGDNSIDGVPYGLPMPTAPAGTMWYNKTLLDSLDLEAPTNYEELKKVSDTLREAGKQPLLIGAKDSWVVIDTFQTILNDFAGDKQYKAYNKEIPFTDSEFVDAFEMWQKLFKEKIFQDSAFSMTEYMDTYNQFNDEGIAGMWVNGAWNMDMYTNPEIEDSVAKNEWGISYFPDLNGDGKQPNLLLTSGGFAINKNSKEKEAAWELIKFMACDEGAVIECQRTMAPSGYLNTPQPSYDLPENGLKNLDTVNKLMADQPLQFRGINDPNVSEKMYEVLTKLAYEKITPEDAAEEIDAVINE</sequence>
<dbReference type="Gene3D" id="3.40.190.10">
    <property type="entry name" value="Periplasmic binding protein-like II"/>
    <property type="match status" value="2"/>
</dbReference>
<dbReference type="InterPro" id="IPR006059">
    <property type="entry name" value="SBP"/>
</dbReference>
<dbReference type="RefSeq" id="WP_132379295.1">
    <property type="nucleotide sequence ID" value="NZ_DAIQXH010000093.1"/>
</dbReference>
<gene>
    <name evidence="2" type="ORF">EDD59_10493</name>
</gene>
<dbReference type="Proteomes" id="UP000295726">
    <property type="component" value="Unassembled WGS sequence"/>
</dbReference>
<dbReference type="EMBL" id="SLZZ01000004">
    <property type="protein sequence ID" value="TCS81164.1"/>
    <property type="molecule type" value="Genomic_DNA"/>
</dbReference>
<feature type="chain" id="PRO_5039464537" evidence="1">
    <location>
        <begin position="20"/>
        <end position="437"/>
    </location>
</feature>
<evidence type="ECO:0000256" key="1">
    <source>
        <dbReference type="SAM" id="SignalP"/>
    </source>
</evidence>
<dbReference type="InterPro" id="IPR050490">
    <property type="entry name" value="Bact_solute-bd_prot1"/>
</dbReference>